<feature type="region of interest" description="Disordered" evidence="1">
    <location>
        <begin position="1"/>
        <end position="93"/>
    </location>
</feature>
<organism evidence="2 3">
    <name type="scientific">Marasmius tenuissimus</name>
    <dbReference type="NCBI Taxonomy" id="585030"/>
    <lineage>
        <taxon>Eukaryota</taxon>
        <taxon>Fungi</taxon>
        <taxon>Dikarya</taxon>
        <taxon>Basidiomycota</taxon>
        <taxon>Agaricomycotina</taxon>
        <taxon>Agaricomycetes</taxon>
        <taxon>Agaricomycetidae</taxon>
        <taxon>Agaricales</taxon>
        <taxon>Marasmiineae</taxon>
        <taxon>Marasmiaceae</taxon>
        <taxon>Marasmius</taxon>
    </lineage>
</organism>
<keyword evidence="3" id="KW-1185">Reference proteome</keyword>
<name>A0ABR2ZT65_9AGAR</name>
<proteinExistence type="predicted"/>
<sequence length="263" mass="29587">MVLTRSQARARAQQGVNHNANQTPVTTGSTTRKRTTTMTPKARATTPAAGRHKAKPKGGSKPPQPTALTPERTLTRAWPETPRAPRKSDAPVLKPDFPTHFASSPYPSTYGTPLVMSMDDIDDSRFRTSTQHPSQRVRFDVENLTLIPPPIGDDLSSNASTIVSSELPHQYLPQFHFPSSRDIVESIPGNWVRSPGECSQRLALVTEDTSAHGERERELADQARVNQIFQQEYDRMMEDREGRQEEKFVRKHRVLKRENAMIL</sequence>
<dbReference type="Proteomes" id="UP001437256">
    <property type="component" value="Unassembled WGS sequence"/>
</dbReference>
<gene>
    <name evidence="2" type="ORF">AAF712_008829</name>
</gene>
<comment type="caution">
    <text evidence="2">The sequence shown here is derived from an EMBL/GenBank/DDBJ whole genome shotgun (WGS) entry which is preliminary data.</text>
</comment>
<evidence type="ECO:0000313" key="3">
    <source>
        <dbReference type="Proteomes" id="UP001437256"/>
    </source>
</evidence>
<evidence type="ECO:0000313" key="2">
    <source>
        <dbReference type="EMBL" id="KAL0064244.1"/>
    </source>
</evidence>
<protein>
    <submittedName>
        <fullName evidence="2">Uncharacterized protein</fullName>
    </submittedName>
</protein>
<feature type="compositionally biased region" description="Low complexity" evidence="1">
    <location>
        <begin position="23"/>
        <end position="49"/>
    </location>
</feature>
<evidence type="ECO:0000256" key="1">
    <source>
        <dbReference type="SAM" id="MobiDB-lite"/>
    </source>
</evidence>
<accession>A0ABR2ZT65</accession>
<reference evidence="2 3" key="1">
    <citation type="submission" date="2024-05" db="EMBL/GenBank/DDBJ databases">
        <title>A draft genome resource for the thread blight pathogen Marasmius tenuissimus strain MS-2.</title>
        <authorList>
            <person name="Yulfo-Soto G.E."/>
            <person name="Baruah I.K."/>
            <person name="Amoako-Attah I."/>
            <person name="Bukari Y."/>
            <person name="Meinhardt L.W."/>
            <person name="Bailey B.A."/>
            <person name="Cohen S.P."/>
        </authorList>
    </citation>
    <scope>NUCLEOTIDE SEQUENCE [LARGE SCALE GENOMIC DNA]</scope>
    <source>
        <strain evidence="2 3">MS-2</strain>
    </source>
</reference>
<dbReference type="EMBL" id="JBBXMP010000065">
    <property type="protein sequence ID" value="KAL0064244.1"/>
    <property type="molecule type" value="Genomic_DNA"/>
</dbReference>